<dbReference type="AlphaFoldDB" id="A0A858RBQ8"/>
<dbReference type="EMBL" id="CP051775">
    <property type="protein sequence ID" value="QJE74848.1"/>
    <property type="molecule type" value="Genomic_DNA"/>
</dbReference>
<gene>
    <name evidence="6" type="ORF">HHL28_09830</name>
</gene>
<dbReference type="KEGG" id="acru:HHL28_09830"/>
<name>A0A858RBQ8_9PROT</name>
<dbReference type="Pfam" id="PF25973">
    <property type="entry name" value="BSH_CzcB"/>
    <property type="match status" value="1"/>
</dbReference>
<evidence type="ECO:0000313" key="6">
    <source>
        <dbReference type="EMBL" id="QJE74848.1"/>
    </source>
</evidence>
<dbReference type="GO" id="GO:0015562">
    <property type="term" value="F:efflux transmembrane transporter activity"/>
    <property type="evidence" value="ECO:0007669"/>
    <property type="project" value="TreeGrafter"/>
</dbReference>
<dbReference type="InterPro" id="IPR006143">
    <property type="entry name" value="RND_pump_MFP"/>
</dbReference>
<evidence type="ECO:0000259" key="5">
    <source>
        <dbReference type="Pfam" id="PF25989"/>
    </source>
</evidence>
<dbReference type="PANTHER" id="PTHR30469">
    <property type="entry name" value="MULTIDRUG RESISTANCE PROTEIN MDTA"/>
    <property type="match status" value="1"/>
</dbReference>
<dbReference type="Pfam" id="PF25989">
    <property type="entry name" value="YknX_C"/>
    <property type="match status" value="1"/>
</dbReference>
<sequence>MGLGVAVVAGMAALGWHLSGGTAPQVHTAAVTVGPVVQAVYANGTVEPVTWAQVRPIQAARIVEVAAREGDRVEAGQVLARLDPTDQLATLTSLQANAKFLESELGRQRQLAQRGIAAPQALERAQSQLDQARAQVEAQRQKLENYVLRAPIGGMVLRRDGELGEIARPDAAMYWVGQPSPLWAVVEVDEEDIPLVKVGQRSLIKADAFPDKVPEGTVAQITPKGDPVNKSYRVRIGLPEDTPLRIGMTVEANIIVRTADKVLLVPDTALVSGGEGQVVFVVEGGAARSRPVDVGVVGEKAEIRGGLREGETVITNPPAGLADGAAVRAGG</sequence>
<dbReference type="InterPro" id="IPR058647">
    <property type="entry name" value="BSH_CzcB-like"/>
</dbReference>
<dbReference type="Gene3D" id="2.40.50.100">
    <property type="match status" value="1"/>
</dbReference>
<dbReference type="GO" id="GO:1990281">
    <property type="term" value="C:efflux pump complex"/>
    <property type="evidence" value="ECO:0007669"/>
    <property type="project" value="TreeGrafter"/>
</dbReference>
<dbReference type="SUPFAM" id="SSF111369">
    <property type="entry name" value="HlyD-like secretion proteins"/>
    <property type="match status" value="1"/>
</dbReference>
<proteinExistence type="inferred from homology"/>
<keyword evidence="7" id="KW-1185">Reference proteome</keyword>
<reference evidence="6" key="1">
    <citation type="submission" date="2020-04" db="EMBL/GenBank/DDBJ databases">
        <title>A desert anoxygenic phototrophic bacterium fixes CO2 using RubisCO under aerobic conditions.</title>
        <authorList>
            <person name="Tang K."/>
        </authorList>
    </citation>
    <scope>NUCLEOTIDE SEQUENCE [LARGE SCALE GENOMIC DNA]</scope>
    <source>
        <strain evidence="6">MIMtkB3</strain>
    </source>
</reference>
<comment type="similarity">
    <text evidence="1">Belongs to the membrane fusion protein (MFP) (TC 8.A.1) family.</text>
</comment>
<feature type="domain" description="CusB-like beta-barrel" evidence="3">
    <location>
        <begin position="181"/>
        <end position="254"/>
    </location>
</feature>
<dbReference type="Proteomes" id="UP000501891">
    <property type="component" value="Chromosome"/>
</dbReference>
<dbReference type="Gene3D" id="2.40.420.20">
    <property type="match status" value="1"/>
</dbReference>
<evidence type="ECO:0000313" key="7">
    <source>
        <dbReference type="Proteomes" id="UP000501891"/>
    </source>
</evidence>
<dbReference type="InterPro" id="IPR058792">
    <property type="entry name" value="Beta-barrel_RND_2"/>
</dbReference>
<keyword evidence="2" id="KW-0175">Coiled coil</keyword>
<dbReference type="InterPro" id="IPR058637">
    <property type="entry name" value="YknX-like_C"/>
</dbReference>
<accession>A0A858RBQ8</accession>
<evidence type="ECO:0000259" key="4">
    <source>
        <dbReference type="Pfam" id="PF25973"/>
    </source>
</evidence>
<dbReference type="NCBIfam" id="TIGR01730">
    <property type="entry name" value="RND_mfp"/>
    <property type="match status" value="1"/>
</dbReference>
<dbReference type="PANTHER" id="PTHR30469:SF15">
    <property type="entry name" value="HLYD FAMILY OF SECRETION PROTEINS"/>
    <property type="match status" value="1"/>
</dbReference>
<feature type="coiled-coil region" evidence="2">
    <location>
        <begin position="91"/>
        <end position="149"/>
    </location>
</feature>
<dbReference type="Gene3D" id="1.10.287.470">
    <property type="entry name" value="Helix hairpin bin"/>
    <property type="match status" value="1"/>
</dbReference>
<organism evidence="6 7">
    <name type="scientific">Aerophototrophica crusticola</name>
    <dbReference type="NCBI Taxonomy" id="1709002"/>
    <lineage>
        <taxon>Bacteria</taxon>
        <taxon>Pseudomonadati</taxon>
        <taxon>Pseudomonadota</taxon>
        <taxon>Alphaproteobacteria</taxon>
        <taxon>Rhodospirillales</taxon>
        <taxon>Rhodospirillaceae</taxon>
        <taxon>Aerophototrophica</taxon>
    </lineage>
</organism>
<evidence type="ECO:0000256" key="1">
    <source>
        <dbReference type="ARBA" id="ARBA00009477"/>
    </source>
</evidence>
<evidence type="ECO:0000259" key="3">
    <source>
        <dbReference type="Pfam" id="PF25954"/>
    </source>
</evidence>
<feature type="domain" description="YknX-like C-terminal permuted SH3-like" evidence="5">
    <location>
        <begin position="263"/>
        <end position="328"/>
    </location>
</feature>
<dbReference type="Gene3D" id="2.40.30.170">
    <property type="match status" value="1"/>
</dbReference>
<evidence type="ECO:0000256" key="2">
    <source>
        <dbReference type="SAM" id="Coils"/>
    </source>
</evidence>
<dbReference type="Pfam" id="PF25954">
    <property type="entry name" value="Beta-barrel_RND_2"/>
    <property type="match status" value="1"/>
</dbReference>
<protein>
    <submittedName>
        <fullName evidence="6">Efflux RND transporter periplasmic adaptor subunit</fullName>
    </submittedName>
</protein>
<feature type="domain" description="CzcB-like barrel-sandwich hybrid" evidence="4">
    <location>
        <begin position="52"/>
        <end position="176"/>
    </location>
</feature>